<dbReference type="EMBL" id="VFOK01000001">
    <property type="protein sequence ID" value="TQL32606.1"/>
    <property type="molecule type" value="Genomic_DNA"/>
</dbReference>
<accession>A0A542XA35</accession>
<dbReference type="Pfam" id="PF13302">
    <property type="entry name" value="Acetyltransf_3"/>
    <property type="match status" value="1"/>
</dbReference>
<dbReference type="SUPFAM" id="SSF55729">
    <property type="entry name" value="Acyl-CoA N-acyltransferases (Nat)"/>
    <property type="match status" value="1"/>
</dbReference>
<dbReference type="GO" id="GO:0016747">
    <property type="term" value="F:acyltransferase activity, transferring groups other than amino-acyl groups"/>
    <property type="evidence" value="ECO:0007669"/>
    <property type="project" value="InterPro"/>
</dbReference>
<keyword evidence="3" id="KW-1185">Reference proteome</keyword>
<dbReference type="PANTHER" id="PTHR43610:SF1">
    <property type="entry name" value="N-ACETYLTRANSFERASE DOMAIN-CONTAINING PROTEIN"/>
    <property type="match status" value="1"/>
</dbReference>
<protein>
    <submittedName>
        <fullName evidence="2">RimJ/RimL family protein N-acetyltransferase</fullName>
    </submittedName>
</protein>
<keyword evidence="2" id="KW-0808">Transferase</keyword>
<gene>
    <name evidence="2" type="ORF">FB554_0736</name>
</gene>
<dbReference type="PANTHER" id="PTHR43610">
    <property type="entry name" value="BLL6696 PROTEIN"/>
    <property type="match status" value="1"/>
</dbReference>
<dbReference type="Proteomes" id="UP000318336">
    <property type="component" value="Unassembled WGS sequence"/>
</dbReference>
<evidence type="ECO:0000259" key="1">
    <source>
        <dbReference type="Pfam" id="PF13302"/>
    </source>
</evidence>
<proteinExistence type="predicted"/>
<dbReference type="RefSeq" id="WP_211344523.1">
    <property type="nucleotide sequence ID" value="NZ_CAJTBP010000001.1"/>
</dbReference>
<name>A0A542XA35_9MICO</name>
<comment type="caution">
    <text evidence="2">The sequence shown here is derived from an EMBL/GenBank/DDBJ whole genome shotgun (WGS) entry which is preliminary data.</text>
</comment>
<evidence type="ECO:0000313" key="2">
    <source>
        <dbReference type="EMBL" id="TQL32606.1"/>
    </source>
</evidence>
<dbReference type="Gene3D" id="3.40.630.30">
    <property type="match status" value="1"/>
</dbReference>
<feature type="domain" description="N-acetyltransferase" evidence="1">
    <location>
        <begin position="18"/>
        <end position="156"/>
    </location>
</feature>
<sequence length="203" mass="22752">MSLELPLQPVTLTGDLVRLEPLSLEHVEGLREASADGDLADRWYTGVAPPERMAEQVEQRLALQRAGTMLPFTAVRPRDGQVLGVTTLYDISPDVPRVSIGYTWNRESAHGTGTNPESKLLLMTHAFEQLGVRCVRFETSWSNQQSRQAIERLGARLDGVLRADRLEKTGDLRDTCVYSVLAHEWPSVRSGLQHRLRRRGARA</sequence>
<dbReference type="InterPro" id="IPR000182">
    <property type="entry name" value="GNAT_dom"/>
</dbReference>
<reference evidence="2 3" key="1">
    <citation type="submission" date="2019-06" db="EMBL/GenBank/DDBJ databases">
        <title>Sequencing the genomes of 1000 actinobacteria strains.</title>
        <authorList>
            <person name="Klenk H.-P."/>
        </authorList>
    </citation>
    <scope>NUCLEOTIDE SEQUENCE [LARGE SCALE GENOMIC DNA]</scope>
    <source>
        <strain evidence="2 3">DSM 24617</strain>
    </source>
</reference>
<dbReference type="InterPro" id="IPR016181">
    <property type="entry name" value="Acyl_CoA_acyltransferase"/>
</dbReference>
<organism evidence="2 3">
    <name type="scientific">Barrientosiimonas humi</name>
    <dbReference type="NCBI Taxonomy" id="999931"/>
    <lineage>
        <taxon>Bacteria</taxon>
        <taxon>Bacillati</taxon>
        <taxon>Actinomycetota</taxon>
        <taxon>Actinomycetes</taxon>
        <taxon>Micrococcales</taxon>
        <taxon>Dermacoccaceae</taxon>
        <taxon>Barrientosiimonas</taxon>
    </lineage>
</organism>
<evidence type="ECO:0000313" key="3">
    <source>
        <dbReference type="Proteomes" id="UP000318336"/>
    </source>
</evidence>
<dbReference type="AlphaFoldDB" id="A0A542XA35"/>